<proteinExistence type="predicted"/>
<dbReference type="AlphaFoldDB" id="A0A2P2II21"/>
<dbReference type="EMBL" id="GGEC01000379">
    <property type="protein sequence ID" value="MBW80862.1"/>
    <property type="molecule type" value="Transcribed_RNA"/>
</dbReference>
<organism evidence="1">
    <name type="scientific">Rhizophora mucronata</name>
    <name type="common">Asiatic mangrove</name>
    <dbReference type="NCBI Taxonomy" id="61149"/>
    <lineage>
        <taxon>Eukaryota</taxon>
        <taxon>Viridiplantae</taxon>
        <taxon>Streptophyta</taxon>
        <taxon>Embryophyta</taxon>
        <taxon>Tracheophyta</taxon>
        <taxon>Spermatophyta</taxon>
        <taxon>Magnoliopsida</taxon>
        <taxon>eudicotyledons</taxon>
        <taxon>Gunneridae</taxon>
        <taxon>Pentapetalae</taxon>
        <taxon>rosids</taxon>
        <taxon>fabids</taxon>
        <taxon>Malpighiales</taxon>
        <taxon>Rhizophoraceae</taxon>
        <taxon>Rhizophora</taxon>
    </lineage>
</organism>
<accession>A0A2P2II21</accession>
<evidence type="ECO:0000313" key="1">
    <source>
        <dbReference type="EMBL" id="MBW80862.1"/>
    </source>
</evidence>
<protein>
    <submittedName>
        <fullName evidence="1">Uncharacterized protein</fullName>
    </submittedName>
</protein>
<name>A0A2P2II21_RHIMU</name>
<reference evidence="1" key="1">
    <citation type="submission" date="2018-02" db="EMBL/GenBank/DDBJ databases">
        <title>Rhizophora mucronata_Transcriptome.</title>
        <authorList>
            <person name="Meera S.P."/>
            <person name="Sreeshan A."/>
            <person name="Augustine A."/>
        </authorList>
    </citation>
    <scope>NUCLEOTIDE SEQUENCE</scope>
    <source>
        <tissue evidence="1">Leaf</tissue>
    </source>
</reference>
<sequence length="66" mass="7224">MFRCNKSWITQTGFNASQIQAFVSVGAKNTQCAFLTKPLLMSIGIIANLKFLSAMPGQDPKNPPLH</sequence>